<dbReference type="RefSeq" id="WP_064558911.1">
    <property type="nucleotide sequence ID" value="NZ_LXER01000017.1"/>
</dbReference>
<dbReference type="SUPFAM" id="SSF47090">
    <property type="entry name" value="PGBD-like"/>
    <property type="match status" value="1"/>
</dbReference>
<dbReference type="Pfam" id="PF01471">
    <property type="entry name" value="PG_binding_1"/>
    <property type="match status" value="1"/>
</dbReference>
<keyword evidence="4" id="KW-1185">Reference proteome</keyword>
<dbReference type="PANTHER" id="PTHR35894">
    <property type="entry name" value="GENERAL SECRETION PATHWAY PROTEIN A-RELATED"/>
    <property type="match status" value="1"/>
</dbReference>
<dbReference type="SMART" id="SM00382">
    <property type="entry name" value="AAA"/>
    <property type="match status" value="1"/>
</dbReference>
<dbReference type="Gene3D" id="3.40.50.300">
    <property type="entry name" value="P-loop containing nucleotide triphosphate hydrolases"/>
    <property type="match status" value="1"/>
</dbReference>
<sequence>MYQDFFALNAAPFTISPDPHYLYLSPAHREALNQMQRAISSGGFMVLAGAPGTGKTTLARHVCLNAGVETETAYLIAPLTSPTPLMTQICRAFHLPDDTHLEAFLRHNLRARKQAVLLIDEAQHLSLPQLEALCALTNIETDERKLLSIILMGQPELEQRLHDARLAQLRQRITAHHFLTPLNAEEVDATVRFRLQKAGCLHPIFSRGAISVITRASKGIPRVINRLCEQMLVDAACDRRWKITAAHAKESALKVTGRVDIGGVSGALAFSTACMLLFAASWFGWQQWGWLPEPEVRTVKVPVSVAPDPQLQKLFEAAVQKSRSQSDAFTLLTAAWGYDSGDEASPCGVLSPAGLRCFRSFGDLNEVIALNYPAVVHLKDKASGHWFAVLSHVSNGKASLLFDNQEWEVSLDWLNQRWQKDATLIWHLPDSGATKVTNHSPEEDIQWVAQRLTTALKTPVGEKNSKIQAGILAYQKQQHLPADGIAGEQTLLRLSNQPDQNLPTLDGTLPARELAADTTATPEKP</sequence>
<dbReference type="Gene3D" id="3.90.70.10">
    <property type="entry name" value="Cysteine proteinases"/>
    <property type="match status" value="1"/>
</dbReference>
<dbReference type="InterPro" id="IPR049945">
    <property type="entry name" value="AAA_22"/>
</dbReference>
<dbReference type="InterPro" id="IPR002477">
    <property type="entry name" value="Peptidoglycan-bd-like"/>
</dbReference>
<evidence type="ECO:0000259" key="2">
    <source>
        <dbReference type="SMART" id="SM00382"/>
    </source>
</evidence>
<feature type="domain" description="AAA+ ATPase" evidence="2">
    <location>
        <begin position="41"/>
        <end position="188"/>
    </location>
</feature>
<dbReference type="SUPFAM" id="SSF52540">
    <property type="entry name" value="P-loop containing nucleoside triphosphate hydrolases"/>
    <property type="match status" value="1"/>
</dbReference>
<dbReference type="PATRIC" id="fig|1354251.4.peg.1889"/>
<dbReference type="InterPro" id="IPR003593">
    <property type="entry name" value="AAA+_ATPase"/>
</dbReference>
<proteinExistence type="predicted"/>
<dbReference type="PANTHER" id="PTHR35894:SF1">
    <property type="entry name" value="PHOSPHORIBULOKINASE _ URIDINE KINASE FAMILY"/>
    <property type="match status" value="1"/>
</dbReference>
<dbReference type="AlphaFoldDB" id="A0A1B7IQD5"/>
<dbReference type="OrthoDB" id="9780149at2"/>
<dbReference type="CDD" id="cd00009">
    <property type="entry name" value="AAA"/>
    <property type="match status" value="1"/>
</dbReference>
<gene>
    <name evidence="3" type="ORF">M975_1830</name>
</gene>
<dbReference type="InterPro" id="IPR036365">
    <property type="entry name" value="PGBD-like_sf"/>
</dbReference>
<dbReference type="Pfam" id="PF13401">
    <property type="entry name" value="AAA_22"/>
    <property type="match status" value="1"/>
</dbReference>
<evidence type="ECO:0000256" key="1">
    <source>
        <dbReference type="SAM" id="MobiDB-lite"/>
    </source>
</evidence>
<dbReference type="InterPro" id="IPR052026">
    <property type="entry name" value="ExeA_AAA_ATPase_DNA-bind"/>
</dbReference>
<organism evidence="3 4">
    <name type="scientific">Buttiauxella brennerae ATCC 51605</name>
    <dbReference type="NCBI Taxonomy" id="1354251"/>
    <lineage>
        <taxon>Bacteria</taxon>
        <taxon>Pseudomonadati</taxon>
        <taxon>Pseudomonadota</taxon>
        <taxon>Gammaproteobacteria</taxon>
        <taxon>Enterobacterales</taxon>
        <taxon>Enterobacteriaceae</taxon>
        <taxon>Buttiauxella</taxon>
    </lineage>
</organism>
<protein>
    <submittedName>
        <fullName evidence="3">General secretion pathway protein A</fullName>
        <ecNumber evidence="3">3.6.1.15</ecNumber>
    </submittedName>
</protein>
<dbReference type="GO" id="GO:0016887">
    <property type="term" value="F:ATP hydrolysis activity"/>
    <property type="evidence" value="ECO:0007669"/>
    <property type="project" value="InterPro"/>
</dbReference>
<dbReference type="EMBL" id="LXER01000017">
    <property type="protein sequence ID" value="OAT31938.1"/>
    <property type="molecule type" value="Genomic_DNA"/>
</dbReference>
<dbReference type="InterPro" id="IPR027417">
    <property type="entry name" value="P-loop_NTPase"/>
</dbReference>
<name>A0A1B7IQD5_9ENTR</name>
<dbReference type="EC" id="3.6.1.15" evidence="3"/>
<dbReference type="Proteomes" id="UP000078410">
    <property type="component" value="Unassembled WGS sequence"/>
</dbReference>
<comment type="caution">
    <text evidence="3">The sequence shown here is derived from an EMBL/GenBank/DDBJ whole genome shotgun (WGS) entry which is preliminary data.</text>
</comment>
<evidence type="ECO:0000313" key="3">
    <source>
        <dbReference type="EMBL" id="OAT31938.1"/>
    </source>
</evidence>
<accession>A0A1B7IQD5</accession>
<evidence type="ECO:0000313" key="4">
    <source>
        <dbReference type="Proteomes" id="UP000078410"/>
    </source>
</evidence>
<keyword evidence="3" id="KW-0378">Hydrolase</keyword>
<feature type="region of interest" description="Disordered" evidence="1">
    <location>
        <begin position="497"/>
        <end position="525"/>
    </location>
</feature>
<reference evidence="3 4" key="1">
    <citation type="submission" date="2016-04" db="EMBL/GenBank/DDBJ databases">
        <title>ATOL: Assembling a taxonomically balanced genome-scale reconstruction of the evolutionary history of the Enterobacteriaceae.</title>
        <authorList>
            <person name="Plunkett G.III."/>
            <person name="Neeno-Eckwall E.C."/>
            <person name="Glasner J.D."/>
            <person name="Perna N.T."/>
        </authorList>
    </citation>
    <scope>NUCLEOTIDE SEQUENCE [LARGE SCALE GENOMIC DNA]</scope>
    <source>
        <strain evidence="3 4">ATCC 51605</strain>
    </source>
</reference>